<organism evidence="1 2">
    <name type="scientific">Ditylenchus dipsaci</name>
    <dbReference type="NCBI Taxonomy" id="166011"/>
    <lineage>
        <taxon>Eukaryota</taxon>
        <taxon>Metazoa</taxon>
        <taxon>Ecdysozoa</taxon>
        <taxon>Nematoda</taxon>
        <taxon>Chromadorea</taxon>
        <taxon>Rhabditida</taxon>
        <taxon>Tylenchina</taxon>
        <taxon>Tylenchomorpha</taxon>
        <taxon>Sphaerularioidea</taxon>
        <taxon>Anguinidae</taxon>
        <taxon>Anguininae</taxon>
        <taxon>Ditylenchus</taxon>
    </lineage>
</organism>
<accession>A0A915EUQ7</accession>
<keyword evidence="1" id="KW-1185">Reference proteome</keyword>
<sequence length="110" mass="11913">MLPRCDVPFQTSSRVASQRFLDSYIGNSRASSFSSSQPIKGFTSIYHSQEPNALSCTIISLEPSAPSSNNYLSDAVQAHIDMALDSFIDDSDFPELDPLSDNSSRVSSAS</sequence>
<dbReference type="Proteomes" id="UP000887574">
    <property type="component" value="Unplaced"/>
</dbReference>
<dbReference type="WBParaSite" id="jg9478">
    <property type="protein sequence ID" value="jg9478"/>
    <property type="gene ID" value="jg9478"/>
</dbReference>
<reference evidence="2" key="1">
    <citation type="submission" date="2022-11" db="UniProtKB">
        <authorList>
            <consortium name="WormBaseParasite"/>
        </authorList>
    </citation>
    <scope>IDENTIFICATION</scope>
</reference>
<dbReference type="AlphaFoldDB" id="A0A915EUQ7"/>
<evidence type="ECO:0000313" key="2">
    <source>
        <dbReference type="WBParaSite" id="jg9478"/>
    </source>
</evidence>
<name>A0A915EUQ7_9BILA</name>
<evidence type="ECO:0000313" key="1">
    <source>
        <dbReference type="Proteomes" id="UP000887574"/>
    </source>
</evidence>
<proteinExistence type="predicted"/>
<protein>
    <submittedName>
        <fullName evidence="2">Uncharacterized protein</fullName>
    </submittedName>
</protein>